<organism evidence="1 2">
    <name type="scientific">Candidatus Gottesmanbacteria bacterium CG11_big_fil_rev_8_21_14_0_20_37_11</name>
    <dbReference type="NCBI Taxonomy" id="1974575"/>
    <lineage>
        <taxon>Bacteria</taxon>
        <taxon>Candidatus Gottesmaniibacteriota</taxon>
    </lineage>
</organism>
<evidence type="ECO:0000313" key="1">
    <source>
        <dbReference type="EMBL" id="PIR08269.1"/>
    </source>
</evidence>
<dbReference type="GO" id="GO:0003676">
    <property type="term" value="F:nucleic acid binding"/>
    <property type="evidence" value="ECO:0007669"/>
    <property type="project" value="InterPro"/>
</dbReference>
<dbReference type="AlphaFoldDB" id="A0A2H0NH89"/>
<protein>
    <recommendedName>
        <fullName evidence="3">Integrase catalytic domain-containing protein</fullName>
    </recommendedName>
</protein>
<accession>A0A2H0NH89</accession>
<name>A0A2H0NH89_9BACT</name>
<reference evidence="1 2" key="1">
    <citation type="submission" date="2017-09" db="EMBL/GenBank/DDBJ databases">
        <title>Depth-based differentiation of microbial function through sediment-hosted aquifers and enrichment of novel symbionts in the deep terrestrial subsurface.</title>
        <authorList>
            <person name="Probst A.J."/>
            <person name="Ladd B."/>
            <person name="Jarett J.K."/>
            <person name="Geller-Mcgrath D.E."/>
            <person name="Sieber C.M."/>
            <person name="Emerson J.B."/>
            <person name="Anantharaman K."/>
            <person name="Thomas B.C."/>
            <person name="Malmstrom R."/>
            <person name="Stieglmeier M."/>
            <person name="Klingl A."/>
            <person name="Woyke T."/>
            <person name="Ryan C.M."/>
            <person name="Banfield J.F."/>
        </authorList>
    </citation>
    <scope>NUCLEOTIDE SEQUENCE [LARGE SCALE GENOMIC DNA]</scope>
    <source>
        <strain evidence="1">CG11_big_fil_rev_8_21_14_0_20_37_11</strain>
    </source>
</reference>
<dbReference type="Gene3D" id="3.30.420.10">
    <property type="entry name" value="Ribonuclease H-like superfamily/Ribonuclease H"/>
    <property type="match status" value="1"/>
</dbReference>
<evidence type="ECO:0000313" key="2">
    <source>
        <dbReference type="Proteomes" id="UP000230707"/>
    </source>
</evidence>
<dbReference type="EMBL" id="PCWS01000089">
    <property type="protein sequence ID" value="PIR08269.1"/>
    <property type="molecule type" value="Genomic_DNA"/>
</dbReference>
<dbReference type="SUPFAM" id="SSF53098">
    <property type="entry name" value="Ribonuclease H-like"/>
    <property type="match status" value="1"/>
</dbReference>
<gene>
    <name evidence="1" type="ORF">COV53_03920</name>
</gene>
<sequence length="376" mass="43984">MTKKEMHAVVRAFSKQYRHAGKNEKSHLLNRLCRTIGYSRKHLMEILSNPPEARKRKKRIQQSQYVRIIKSLRTLWAVSNYACGKRLKPLLSSLIAALRRHKELVVTPEERKLLLQISPATIDRLLTHDRKRINIKGRSRTKPGSLLKHQIPIKTWADWDNAKPGFVEIDSVHHCGSSLNGEYIYTLDLVDVATGWNECCAHLGRGEYRTIAALDTIKGRLPFPLLGIDFDSGGEFVNYHLLRYCDKNHITYTRAREAIKNDQAYIEQQNYSVVRRFVGYQRMDTEEQLKLVSRLYELLSDYQNFFQPVMRLKTKIRDGAKVTRKYDKALIAYQRVLKRKDIPKETKQNLRERYKKLNPKRLLLEITGLGRKASKR</sequence>
<evidence type="ECO:0008006" key="3">
    <source>
        <dbReference type="Google" id="ProtNLM"/>
    </source>
</evidence>
<dbReference type="InterPro" id="IPR012337">
    <property type="entry name" value="RNaseH-like_sf"/>
</dbReference>
<dbReference type="Proteomes" id="UP000230707">
    <property type="component" value="Unassembled WGS sequence"/>
</dbReference>
<proteinExistence type="predicted"/>
<dbReference type="InterPro" id="IPR036397">
    <property type="entry name" value="RNaseH_sf"/>
</dbReference>
<comment type="caution">
    <text evidence="1">The sequence shown here is derived from an EMBL/GenBank/DDBJ whole genome shotgun (WGS) entry which is preliminary data.</text>
</comment>